<evidence type="ECO:0000313" key="1">
    <source>
        <dbReference type="EMBL" id="CAK9016834.1"/>
    </source>
</evidence>
<reference evidence="1 2" key="1">
    <citation type="submission" date="2024-02" db="EMBL/GenBank/DDBJ databases">
        <authorList>
            <person name="Chen Y."/>
            <person name="Shah S."/>
            <person name="Dougan E. K."/>
            <person name="Thang M."/>
            <person name="Chan C."/>
        </authorList>
    </citation>
    <scope>NUCLEOTIDE SEQUENCE [LARGE SCALE GENOMIC DNA]</scope>
</reference>
<proteinExistence type="predicted"/>
<keyword evidence="2" id="KW-1185">Reference proteome</keyword>
<dbReference type="Proteomes" id="UP001642464">
    <property type="component" value="Unassembled WGS sequence"/>
</dbReference>
<feature type="non-terminal residue" evidence="1">
    <location>
        <position position="67"/>
    </location>
</feature>
<accession>A0ABP0JR81</accession>
<sequence length="67" mass="7516">KCFRKTNVPIPIDGPDGPADVKCSFTWAKVFMKRMERALGKDFLARRLRSWSWCMGTAFSGVGCAES</sequence>
<protein>
    <submittedName>
        <fullName evidence="1">Uncharacterized protein</fullName>
    </submittedName>
</protein>
<feature type="non-terminal residue" evidence="1">
    <location>
        <position position="1"/>
    </location>
</feature>
<dbReference type="EMBL" id="CAXAMM010008236">
    <property type="protein sequence ID" value="CAK9016834.1"/>
    <property type="molecule type" value="Genomic_DNA"/>
</dbReference>
<name>A0ABP0JR81_9DINO</name>
<gene>
    <name evidence="1" type="ORF">SCF082_LOCUS13364</name>
</gene>
<organism evidence="1 2">
    <name type="scientific">Durusdinium trenchii</name>
    <dbReference type="NCBI Taxonomy" id="1381693"/>
    <lineage>
        <taxon>Eukaryota</taxon>
        <taxon>Sar</taxon>
        <taxon>Alveolata</taxon>
        <taxon>Dinophyceae</taxon>
        <taxon>Suessiales</taxon>
        <taxon>Symbiodiniaceae</taxon>
        <taxon>Durusdinium</taxon>
    </lineage>
</organism>
<comment type="caution">
    <text evidence="1">The sequence shown here is derived from an EMBL/GenBank/DDBJ whole genome shotgun (WGS) entry which is preliminary data.</text>
</comment>
<evidence type="ECO:0000313" key="2">
    <source>
        <dbReference type="Proteomes" id="UP001642464"/>
    </source>
</evidence>